<reference evidence="2" key="1">
    <citation type="submission" date="2019-08" db="EMBL/GenBank/DDBJ databases">
        <title>The improved chromosome-level genome for the pearl oyster Pinctada fucata martensii using PacBio sequencing and Hi-C.</title>
        <authorList>
            <person name="Zheng Z."/>
        </authorList>
    </citation>
    <scope>NUCLEOTIDE SEQUENCE</scope>
    <source>
        <strain evidence="2">ZZ-2019</strain>
        <tissue evidence="2">Adductor muscle</tissue>
    </source>
</reference>
<dbReference type="PANTHER" id="PTHR19143">
    <property type="entry name" value="FIBRINOGEN/TENASCIN/ANGIOPOEITIN"/>
    <property type="match status" value="1"/>
</dbReference>
<keyword evidence="3" id="KW-1185">Reference proteome</keyword>
<gene>
    <name evidence="2" type="ORF">FSP39_021339</name>
</gene>
<dbReference type="PANTHER" id="PTHR19143:SF458">
    <property type="entry name" value="FIBRINOGEN C-TERMINAL DOMAIN-CONTAINING PROTEIN-RELATED"/>
    <property type="match status" value="1"/>
</dbReference>
<evidence type="ECO:0000313" key="2">
    <source>
        <dbReference type="EMBL" id="KAK3095961.1"/>
    </source>
</evidence>
<dbReference type="Gene3D" id="3.90.215.10">
    <property type="entry name" value="Gamma Fibrinogen, chain A, domain 1"/>
    <property type="match status" value="1"/>
</dbReference>
<evidence type="ECO:0000259" key="1">
    <source>
        <dbReference type="PROSITE" id="PS51406"/>
    </source>
</evidence>
<dbReference type="Pfam" id="PF00147">
    <property type="entry name" value="Fibrinogen_C"/>
    <property type="match status" value="1"/>
</dbReference>
<name>A0AA88YFW6_PINIB</name>
<dbReference type="GO" id="GO:0005615">
    <property type="term" value="C:extracellular space"/>
    <property type="evidence" value="ECO:0007669"/>
    <property type="project" value="TreeGrafter"/>
</dbReference>
<evidence type="ECO:0000313" key="3">
    <source>
        <dbReference type="Proteomes" id="UP001186944"/>
    </source>
</evidence>
<sequence>QVFQKRLDGSVDFYRDWMDYKEGFGDPSGEYWLGKNIFVVLPHLSSLLMEQSANAFSPHSELKKVLTKISTALTIEHRI</sequence>
<dbReference type="Proteomes" id="UP001186944">
    <property type="component" value="Unassembled WGS sequence"/>
</dbReference>
<dbReference type="InterPro" id="IPR002181">
    <property type="entry name" value="Fibrinogen_a/b/g_C_dom"/>
</dbReference>
<feature type="non-terminal residue" evidence="2">
    <location>
        <position position="1"/>
    </location>
</feature>
<dbReference type="InterPro" id="IPR036056">
    <property type="entry name" value="Fibrinogen-like_C"/>
</dbReference>
<dbReference type="InterPro" id="IPR050373">
    <property type="entry name" value="Fibrinogen_C-term_domain"/>
</dbReference>
<proteinExistence type="predicted"/>
<protein>
    <recommendedName>
        <fullName evidence="1">Fibrinogen C-terminal domain-containing protein</fullName>
    </recommendedName>
</protein>
<dbReference type="AlphaFoldDB" id="A0AA88YFW6"/>
<dbReference type="PROSITE" id="PS51406">
    <property type="entry name" value="FIBRINOGEN_C_2"/>
    <property type="match status" value="1"/>
</dbReference>
<dbReference type="EMBL" id="VSWD01000008">
    <property type="protein sequence ID" value="KAK3095961.1"/>
    <property type="molecule type" value="Genomic_DNA"/>
</dbReference>
<dbReference type="SUPFAM" id="SSF56496">
    <property type="entry name" value="Fibrinogen C-terminal domain-like"/>
    <property type="match status" value="1"/>
</dbReference>
<accession>A0AA88YFW6</accession>
<dbReference type="InterPro" id="IPR014716">
    <property type="entry name" value="Fibrinogen_a/b/g_C_1"/>
</dbReference>
<organism evidence="2 3">
    <name type="scientific">Pinctada imbricata</name>
    <name type="common">Atlantic pearl-oyster</name>
    <name type="synonym">Pinctada martensii</name>
    <dbReference type="NCBI Taxonomy" id="66713"/>
    <lineage>
        <taxon>Eukaryota</taxon>
        <taxon>Metazoa</taxon>
        <taxon>Spiralia</taxon>
        <taxon>Lophotrochozoa</taxon>
        <taxon>Mollusca</taxon>
        <taxon>Bivalvia</taxon>
        <taxon>Autobranchia</taxon>
        <taxon>Pteriomorphia</taxon>
        <taxon>Pterioida</taxon>
        <taxon>Pterioidea</taxon>
        <taxon>Pteriidae</taxon>
        <taxon>Pinctada</taxon>
    </lineage>
</organism>
<comment type="caution">
    <text evidence="2">The sequence shown here is derived from an EMBL/GenBank/DDBJ whole genome shotgun (WGS) entry which is preliminary data.</text>
</comment>
<feature type="domain" description="Fibrinogen C-terminal" evidence="1">
    <location>
        <begin position="1"/>
        <end position="34"/>
    </location>
</feature>